<keyword evidence="6" id="KW-1185">Reference proteome</keyword>
<feature type="region of interest" description="Disordered" evidence="3">
    <location>
        <begin position="1"/>
        <end position="24"/>
    </location>
</feature>
<dbReference type="OMA" id="PNSHASM"/>
<evidence type="ECO:0000256" key="2">
    <source>
        <dbReference type="ARBA" id="ARBA00022737"/>
    </source>
</evidence>
<dbReference type="InterPro" id="IPR011989">
    <property type="entry name" value="ARM-like"/>
</dbReference>
<dbReference type="GeneID" id="19208292"/>
<dbReference type="SUPFAM" id="SSF48371">
    <property type="entry name" value="ARM repeat"/>
    <property type="match status" value="1"/>
</dbReference>
<dbReference type="InterPro" id="IPR016024">
    <property type="entry name" value="ARM-type_fold"/>
</dbReference>
<feature type="compositionally biased region" description="Low complexity" evidence="3">
    <location>
        <begin position="226"/>
        <end position="237"/>
    </location>
</feature>
<comment type="caution">
    <text evidence="5">The sequence shown here is derived from an EMBL/GenBank/DDBJ whole genome shotgun (WGS) entry which is preliminary data.</text>
</comment>
<dbReference type="Proteomes" id="UP000053558">
    <property type="component" value="Unassembled WGS sequence"/>
</dbReference>
<dbReference type="InterPro" id="IPR050693">
    <property type="entry name" value="Hsp70_NEF-Inhibitors"/>
</dbReference>
<dbReference type="PANTHER" id="PTHR19316:SF18">
    <property type="entry name" value="HSP70-BINDING PROTEIN 1"/>
    <property type="match status" value="1"/>
</dbReference>
<accession>A0A5M3MCE4</accession>
<dbReference type="Gene3D" id="1.25.10.10">
    <property type="entry name" value="Leucine-rich Repeat Variant"/>
    <property type="match status" value="1"/>
</dbReference>
<dbReference type="Pfam" id="PF08609">
    <property type="entry name" value="Fes1"/>
    <property type="match status" value="1"/>
</dbReference>
<sequence>MDSLLRWGIQNSTQQPESEGAAPVQRRDLDPAIIDHILGKPDAQLMREALACAVDTSRDEDARLTALEDFQMLVENIDNANDLKKMNMWQPIQDLLLSPESSDDIKTNTLWIIGIAIQNNPSAQSAYLALDPIPQLLPFLSPSTNSRQARSKAVFTLSSLLKHSAAAIQQFDAHNGWSAFRACLEDSDISVRRKTAFLMNTLLLPTHDAPPASASAPTGTEAGVGSTAAALHTSSSPSAPPSHPNSHSAIVDDPASASTSATMLRGLRSPVDPDIKKGDSTTLLDAVVEALVRPVPFGPDGEHDRDVGVTENLVKCASVSRFSLCCLYECLRVSV</sequence>
<organism evidence="5 6">
    <name type="scientific">Coniophora puteana (strain RWD-64-598)</name>
    <name type="common">Brown rot fungus</name>
    <dbReference type="NCBI Taxonomy" id="741705"/>
    <lineage>
        <taxon>Eukaryota</taxon>
        <taxon>Fungi</taxon>
        <taxon>Dikarya</taxon>
        <taxon>Basidiomycota</taxon>
        <taxon>Agaricomycotina</taxon>
        <taxon>Agaricomycetes</taxon>
        <taxon>Agaricomycetidae</taxon>
        <taxon>Boletales</taxon>
        <taxon>Coniophorineae</taxon>
        <taxon>Coniophoraceae</taxon>
        <taxon>Coniophora</taxon>
    </lineage>
</organism>
<gene>
    <name evidence="5" type="ORF">CONPUDRAFT_63312</name>
</gene>
<dbReference type="GO" id="GO:0005783">
    <property type="term" value="C:endoplasmic reticulum"/>
    <property type="evidence" value="ECO:0007669"/>
    <property type="project" value="TreeGrafter"/>
</dbReference>
<dbReference type="InterPro" id="IPR013918">
    <property type="entry name" value="Nucleotide_exch_fac_Fes1"/>
</dbReference>
<dbReference type="OrthoDB" id="10250458at2759"/>
<evidence type="ECO:0000313" key="6">
    <source>
        <dbReference type="Proteomes" id="UP000053558"/>
    </source>
</evidence>
<evidence type="ECO:0000313" key="5">
    <source>
        <dbReference type="EMBL" id="EIW76574.1"/>
    </source>
</evidence>
<protein>
    <submittedName>
        <fullName evidence="5">Fes1-domain-containing protein</fullName>
    </submittedName>
</protein>
<evidence type="ECO:0000256" key="3">
    <source>
        <dbReference type="SAM" id="MobiDB-lite"/>
    </source>
</evidence>
<evidence type="ECO:0000259" key="4">
    <source>
        <dbReference type="Pfam" id="PF08609"/>
    </source>
</evidence>
<feature type="region of interest" description="Disordered" evidence="3">
    <location>
        <begin position="209"/>
        <end position="253"/>
    </location>
</feature>
<dbReference type="RefSeq" id="XP_007772874.1">
    <property type="nucleotide sequence ID" value="XM_007774684.1"/>
</dbReference>
<comment type="similarity">
    <text evidence="1">Belongs to the FES1 family.</text>
</comment>
<proteinExistence type="inferred from homology"/>
<dbReference type="GO" id="GO:0000774">
    <property type="term" value="F:adenyl-nucleotide exchange factor activity"/>
    <property type="evidence" value="ECO:0007669"/>
    <property type="project" value="TreeGrafter"/>
</dbReference>
<reference evidence="6" key="1">
    <citation type="journal article" date="2012" name="Science">
        <title>The Paleozoic origin of enzymatic lignin decomposition reconstructed from 31 fungal genomes.</title>
        <authorList>
            <person name="Floudas D."/>
            <person name="Binder M."/>
            <person name="Riley R."/>
            <person name="Barry K."/>
            <person name="Blanchette R.A."/>
            <person name="Henrissat B."/>
            <person name="Martinez A.T."/>
            <person name="Otillar R."/>
            <person name="Spatafora J.W."/>
            <person name="Yadav J.S."/>
            <person name="Aerts A."/>
            <person name="Benoit I."/>
            <person name="Boyd A."/>
            <person name="Carlson A."/>
            <person name="Copeland A."/>
            <person name="Coutinho P.M."/>
            <person name="de Vries R.P."/>
            <person name="Ferreira P."/>
            <person name="Findley K."/>
            <person name="Foster B."/>
            <person name="Gaskell J."/>
            <person name="Glotzer D."/>
            <person name="Gorecki P."/>
            <person name="Heitman J."/>
            <person name="Hesse C."/>
            <person name="Hori C."/>
            <person name="Igarashi K."/>
            <person name="Jurgens J.A."/>
            <person name="Kallen N."/>
            <person name="Kersten P."/>
            <person name="Kohler A."/>
            <person name="Kuees U."/>
            <person name="Kumar T.K.A."/>
            <person name="Kuo A."/>
            <person name="LaButti K."/>
            <person name="Larrondo L.F."/>
            <person name="Lindquist E."/>
            <person name="Ling A."/>
            <person name="Lombard V."/>
            <person name="Lucas S."/>
            <person name="Lundell T."/>
            <person name="Martin R."/>
            <person name="McLaughlin D.J."/>
            <person name="Morgenstern I."/>
            <person name="Morin E."/>
            <person name="Murat C."/>
            <person name="Nagy L.G."/>
            <person name="Nolan M."/>
            <person name="Ohm R.A."/>
            <person name="Patyshakuliyeva A."/>
            <person name="Rokas A."/>
            <person name="Ruiz-Duenas F.J."/>
            <person name="Sabat G."/>
            <person name="Salamov A."/>
            <person name="Samejima M."/>
            <person name="Schmutz J."/>
            <person name="Slot J.C."/>
            <person name="St John F."/>
            <person name="Stenlid J."/>
            <person name="Sun H."/>
            <person name="Sun S."/>
            <person name="Syed K."/>
            <person name="Tsang A."/>
            <person name="Wiebenga A."/>
            <person name="Young D."/>
            <person name="Pisabarro A."/>
            <person name="Eastwood D.C."/>
            <person name="Martin F."/>
            <person name="Cullen D."/>
            <person name="Grigoriev I.V."/>
            <person name="Hibbett D.S."/>
        </authorList>
    </citation>
    <scope>NUCLEOTIDE SEQUENCE [LARGE SCALE GENOMIC DNA]</scope>
    <source>
        <strain evidence="6">RWD-64-598 SS2</strain>
    </source>
</reference>
<feature type="domain" description="Nucleotide exchange factor Fes1" evidence="4">
    <location>
        <begin position="1"/>
        <end position="83"/>
    </location>
</feature>
<dbReference type="KEGG" id="cput:CONPUDRAFT_63312"/>
<dbReference type="PANTHER" id="PTHR19316">
    <property type="entry name" value="PROTEIN FOLDING REGULATOR"/>
    <property type="match status" value="1"/>
</dbReference>
<keyword evidence="2" id="KW-0677">Repeat</keyword>
<dbReference type="AlphaFoldDB" id="A0A5M3MCE4"/>
<name>A0A5M3MCE4_CONPW</name>
<dbReference type="EMBL" id="JH711585">
    <property type="protein sequence ID" value="EIW76574.1"/>
    <property type="molecule type" value="Genomic_DNA"/>
</dbReference>
<evidence type="ECO:0000256" key="1">
    <source>
        <dbReference type="ARBA" id="ARBA00011045"/>
    </source>
</evidence>